<feature type="domain" description="Heterokaryon incompatibility" evidence="1">
    <location>
        <begin position="7"/>
        <end position="107"/>
    </location>
</feature>
<feature type="non-terminal residue" evidence="2">
    <location>
        <position position="109"/>
    </location>
</feature>
<dbReference type="Pfam" id="PF06985">
    <property type="entry name" value="HET"/>
    <property type="match status" value="1"/>
</dbReference>
<dbReference type="PANTHER" id="PTHR24148">
    <property type="entry name" value="ANKYRIN REPEAT DOMAIN-CONTAINING PROTEIN 39 HOMOLOG-RELATED"/>
    <property type="match status" value="1"/>
</dbReference>
<sequence>LDDQPHFTALSYVWGNDPPTHRCFQLFVECEGAKLQVTANCHSALRHLRKKLGKMTIWVDAVCINQFDLAEKSQQIPLMSNIFSRAEIVYVWLGQGTPGTDRAMRFFER</sequence>
<organism evidence="2 3">
    <name type="scientific">Ophiobolus disseminans</name>
    <dbReference type="NCBI Taxonomy" id="1469910"/>
    <lineage>
        <taxon>Eukaryota</taxon>
        <taxon>Fungi</taxon>
        <taxon>Dikarya</taxon>
        <taxon>Ascomycota</taxon>
        <taxon>Pezizomycotina</taxon>
        <taxon>Dothideomycetes</taxon>
        <taxon>Pleosporomycetidae</taxon>
        <taxon>Pleosporales</taxon>
        <taxon>Pleosporineae</taxon>
        <taxon>Phaeosphaeriaceae</taxon>
        <taxon>Ophiobolus</taxon>
    </lineage>
</organism>
<dbReference type="InterPro" id="IPR052895">
    <property type="entry name" value="HetReg/Transcr_Mod"/>
</dbReference>
<evidence type="ECO:0000313" key="3">
    <source>
        <dbReference type="Proteomes" id="UP000799424"/>
    </source>
</evidence>
<dbReference type="InterPro" id="IPR010730">
    <property type="entry name" value="HET"/>
</dbReference>
<protein>
    <recommendedName>
        <fullName evidence="1">Heterokaryon incompatibility domain-containing protein</fullName>
    </recommendedName>
</protein>
<gene>
    <name evidence="2" type="ORF">CC86DRAFT_276577</name>
</gene>
<dbReference type="OrthoDB" id="2157530at2759"/>
<accession>A0A6A6ZZ41</accession>
<reference evidence="2" key="1">
    <citation type="journal article" date="2020" name="Stud. Mycol.">
        <title>101 Dothideomycetes genomes: a test case for predicting lifestyles and emergence of pathogens.</title>
        <authorList>
            <person name="Haridas S."/>
            <person name="Albert R."/>
            <person name="Binder M."/>
            <person name="Bloem J."/>
            <person name="Labutti K."/>
            <person name="Salamov A."/>
            <person name="Andreopoulos B."/>
            <person name="Baker S."/>
            <person name="Barry K."/>
            <person name="Bills G."/>
            <person name="Bluhm B."/>
            <person name="Cannon C."/>
            <person name="Castanera R."/>
            <person name="Culley D."/>
            <person name="Daum C."/>
            <person name="Ezra D."/>
            <person name="Gonzalez J."/>
            <person name="Henrissat B."/>
            <person name="Kuo A."/>
            <person name="Liang C."/>
            <person name="Lipzen A."/>
            <person name="Lutzoni F."/>
            <person name="Magnuson J."/>
            <person name="Mondo S."/>
            <person name="Nolan M."/>
            <person name="Ohm R."/>
            <person name="Pangilinan J."/>
            <person name="Park H.-J."/>
            <person name="Ramirez L."/>
            <person name="Alfaro M."/>
            <person name="Sun H."/>
            <person name="Tritt A."/>
            <person name="Yoshinaga Y."/>
            <person name="Zwiers L.-H."/>
            <person name="Turgeon B."/>
            <person name="Goodwin S."/>
            <person name="Spatafora J."/>
            <person name="Crous P."/>
            <person name="Grigoriev I."/>
        </authorList>
    </citation>
    <scope>NUCLEOTIDE SEQUENCE</scope>
    <source>
        <strain evidence="2">CBS 113818</strain>
    </source>
</reference>
<feature type="non-terminal residue" evidence="2">
    <location>
        <position position="1"/>
    </location>
</feature>
<evidence type="ECO:0000313" key="2">
    <source>
        <dbReference type="EMBL" id="KAF2826116.1"/>
    </source>
</evidence>
<dbReference type="PANTHER" id="PTHR24148:SF64">
    <property type="entry name" value="HETEROKARYON INCOMPATIBILITY DOMAIN-CONTAINING PROTEIN"/>
    <property type="match status" value="1"/>
</dbReference>
<keyword evidence="3" id="KW-1185">Reference proteome</keyword>
<evidence type="ECO:0000259" key="1">
    <source>
        <dbReference type="Pfam" id="PF06985"/>
    </source>
</evidence>
<dbReference type="EMBL" id="MU006226">
    <property type="protein sequence ID" value="KAF2826116.1"/>
    <property type="molecule type" value="Genomic_DNA"/>
</dbReference>
<proteinExistence type="predicted"/>
<name>A0A6A6ZZ41_9PLEO</name>
<dbReference type="Proteomes" id="UP000799424">
    <property type="component" value="Unassembled WGS sequence"/>
</dbReference>
<dbReference type="AlphaFoldDB" id="A0A6A6ZZ41"/>